<reference evidence="1 2" key="1">
    <citation type="submission" date="2018-06" db="EMBL/GenBank/DDBJ databases">
        <authorList>
            <consortium name="Pathogen Informatics"/>
            <person name="Doyle S."/>
        </authorList>
    </citation>
    <scope>NUCLEOTIDE SEQUENCE [LARGE SCALE GENOMIC DNA]</scope>
    <source>
        <strain evidence="1 2">NCTC12120</strain>
    </source>
</reference>
<evidence type="ECO:0000313" key="1">
    <source>
        <dbReference type="EMBL" id="SQC92213.1"/>
    </source>
</evidence>
<sequence length="152" mass="17598">MRERNNVPPLKIDSADFSKNLGMYSRNSEHTEQFLASGIEDYHIDGYVPPANYSLVKSLFEDQYRIVTTDEGKPYTAYAVKLVHHREITYPHSAVTQVMVWRTPSSRHYSAIQGFAKLFFPPFTGYHQYCGIRQRANRRWTAFLAGYARLGI</sequence>
<dbReference type="Proteomes" id="UP000251197">
    <property type="component" value="Unassembled WGS sequence"/>
</dbReference>
<dbReference type="AlphaFoldDB" id="A0A2X3J858"/>
<accession>A0A2X3J858</accession>
<proteinExistence type="predicted"/>
<dbReference type="EMBL" id="UAVU01000009">
    <property type="protein sequence ID" value="SQC92213.1"/>
    <property type="molecule type" value="Genomic_DNA"/>
</dbReference>
<gene>
    <name evidence="1" type="ORF">NCTC12120_05406</name>
</gene>
<organism evidence="1 2">
    <name type="scientific">Cedecea neteri</name>
    <dbReference type="NCBI Taxonomy" id="158822"/>
    <lineage>
        <taxon>Bacteria</taxon>
        <taxon>Pseudomonadati</taxon>
        <taxon>Pseudomonadota</taxon>
        <taxon>Gammaproteobacteria</taxon>
        <taxon>Enterobacterales</taxon>
        <taxon>Enterobacteriaceae</taxon>
        <taxon>Cedecea</taxon>
    </lineage>
</organism>
<protein>
    <submittedName>
        <fullName evidence="1">Uncharacterized protein</fullName>
    </submittedName>
</protein>
<evidence type="ECO:0000313" key="2">
    <source>
        <dbReference type="Proteomes" id="UP000251197"/>
    </source>
</evidence>
<name>A0A2X3J858_9ENTR</name>